<protein>
    <recommendedName>
        <fullName evidence="8">Tetraspanin</fullName>
    </recommendedName>
</protein>
<evidence type="ECO:0008006" key="8">
    <source>
        <dbReference type="Google" id="ProtNLM"/>
    </source>
</evidence>
<reference evidence="6" key="1">
    <citation type="submission" date="2022-07" db="EMBL/GenBank/DDBJ databases">
        <title>Phylogenomic reconstructions and comparative analyses of Kickxellomycotina fungi.</title>
        <authorList>
            <person name="Reynolds N.K."/>
            <person name="Stajich J.E."/>
            <person name="Barry K."/>
            <person name="Grigoriev I.V."/>
            <person name="Crous P."/>
            <person name="Smith M.E."/>
        </authorList>
    </citation>
    <scope>NUCLEOTIDE SEQUENCE</scope>
    <source>
        <strain evidence="6">RSA 861</strain>
    </source>
</reference>
<keyword evidence="2 5" id="KW-0812">Transmembrane</keyword>
<feature type="transmembrane region" description="Helical" evidence="5">
    <location>
        <begin position="32"/>
        <end position="54"/>
    </location>
</feature>
<accession>A0A9W8AB72</accession>
<keyword evidence="4 5" id="KW-0472">Membrane</keyword>
<evidence type="ECO:0000256" key="1">
    <source>
        <dbReference type="ARBA" id="ARBA00004141"/>
    </source>
</evidence>
<keyword evidence="3 5" id="KW-1133">Transmembrane helix</keyword>
<evidence type="ECO:0000256" key="2">
    <source>
        <dbReference type="ARBA" id="ARBA00022692"/>
    </source>
</evidence>
<keyword evidence="7" id="KW-1185">Reference proteome</keyword>
<evidence type="ECO:0000256" key="4">
    <source>
        <dbReference type="ARBA" id="ARBA00023136"/>
    </source>
</evidence>
<proteinExistence type="predicted"/>
<evidence type="ECO:0000313" key="7">
    <source>
        <dbReference type="Proteomes" id="UP001150569"/>
    </source>
</evidence>
<dbReference type="EMBL" id="JANBPT010000095">
    <property type="protein sequence ID" value="KAJ1927949.1"/>
    <property type="molecule type" value="Genomic_DNA"/>
</dbReference>
<dbReference type="InterPro" id="IPR018499">
    <property type="entry name" value="Tetraspanin/Peripherin"/>
</dbReference>
<comment type="subcellular location">
    <subcellularLocation>
        <location evidence="1">Membrane</location>
        <topology evidence="1">Multi-pass membrane protein</topology>
    </subcellularLocation>
</comment>
<evidence type="ECO:0000256" key="3">
    <source>
        <dbReference type="ARBA" id="ARBA00022989"/>
    </source>
</evidence>
<sequence length="246" mass="26894">MRSILPKARPASSPYSSFLPTHSFPSNVRYTFLVLNACLLLSGALALGIMAFYLLNPLPRRDVILTPDVVGGALACGAAAVAISLLGFFGGQAPLPRQRALAIYCGLTVLLQLAELVLGAILWFRSLDVPRDYYPLWQSWPQPLRAEFQEYGHCCGFYRPDDFSVPSAGCAALFSPGSATSSINGCSNTLFMYVSAYLERCYSAVFGFIAVAFVAMFSSLVVYLSSRDLQRYITTSEKLLQLRVDP</sequence>
<feature type="transmembrane region" description="Helical" evidence="5">
    <location>
        <begin position="202"/>
        <end position="224"/>
    </location>
</feature>
<gene>
    <name evidence="6" type="ORF">IWQ60_002505</name>
</gene>
<evidence type="ECO:0000256" key="5">
    <source>
        <dbReference type="SAM" id="Phobius"/>
    </source>
</evidence>
<dbReference type="Proteomes" id="UP001150569">
    <property type="component" value="Unassembled WGS sequence"/>
</dbReference>
<dbReference type="AlphaFoldDB" id="A0A9W8AB72"/>
<dbReference type="GO" id="GO:0016020">
    <property type="term" value="C:membrane"/>
    <property type="evidence" value="ECO:0007669"/>
    <property type="project" value="UniProtKB-SubCell"/>
</dbReference>
<feature type="transmembrane region" description="Helical" evidence="5">
    <location>
        <begin position="69"/>
        <end position="89"/>
    </location>
</feature>
<feature type="transmembrane region" description="Helical" evidence="5">
    <location>
        <begin position="101"/>
        <end position="124"/>
    </location>
</feature>
<evidence type="ECO:0000313" key="6">
    <source>
        <dbReference type="EMBL" id="KAJ1927949.1"/>
    </source>
</evidence>
<comment type="caution">
    <text evidence="6">The sequence shown here is derived from an EMBL/GenBank/DDBJ whole genome shotgun (WGS) entry which is preliminary data.</text>
</comment>
<name>A0A9W8AB72_9FUNG</name>
<dbReference type="Pfam" id="PF00335">
    <property type="entry name" value="Tetraspanin"/>
    <property type="match status" value="1"/>
</dbReference>
<organism evidence="6 7">
    <name type="scientific">Tieghemiomyces parasiticus</name>
    <dbReference type="NCBI Taxonomy" id="78921"/>
    <lineage>
        <taxon>Eukaryota</taxon>
        <taxon>Fungi</taxon>
        <taxon>Fungi incertae sedis</taxon>
        <taxon>Zoopagomycota</taxon>
        <taxon>Kickxellomycotina</taxon>
        <taxon>Dimargaritomycetes</taxon>
        <taxon>Dimargaritales</taxon>
        <taxon>Dimargaritaceae</taxon>
        <taxon>Tieghemiomyces</taxon>
    </lineage>
</organism>
<dbReference type="OrthoDB" id="2279611at2759"/>